<comment type="caution">
    <text evidence="3">The sequence shown here is derived from an EMBL/GenBank/DDBJ whole genome shotgun (WGS) entry which is preliminary data.</text>
</comment>
<accession>A0A3R5WKZ7</accession>
<evidence type="ECO:0000259" key="1">
    <source>
        <dbReference type="Pfam" id="PF18983"/>
    </source>
</evidence>
<evidence type="ECO:0000259" key="2">
    <source>
        <dbReference type="Pfam" id="PF18984"/>
    </source>
</evidence>
<sequence length="1188" mass="139130">MKGIVEQYARGEFKVDRPVVAISVSRLELNIEAGTVYDGEFSVDTTNSCPVKLMVYDSRYILDFKSHTYVGRKNTVCYSFDARGLERGKSFKGHINIITDGGEFLIPYNITVIAPYIQTGDRKLEDLFQFASYAEENWEDAIRIFGSEDFVRTFIGRDEKLHRVYDALGLSLSIGQAMEEFLVYTHKKRSLTLSVAQNDLLVEMPKELVRASVTIAKNTWGYTNTKIASDCDFLIPETNVLKWNSFDGNTFELTFLIDPQKIHDGESAGYIYIWNTYQNMKIRVSIRKPEVVKMTPKSRQTRFTIKRAEEALIRAYIDFRTDKIDLGKYIAETRNALNTLIKYRPEYGMYRLGLLHMQILEGHTEFVEQEFLRIDADANFTSMEDMEKCYLSYLKSLLRREKFLIDRTAIMVREKFETSKNNRLFYFWILLFVDVSYTEDKWVLYDDIQKLFNEGVNSPVIYFEICDMFNKQPLMMKKIAPLEIAALRWGMRNEFVSEDVIVEFVKTASRQKTFDEHSFKMLEQIYDMRHDKTTLEAMCGILIKDKMYDPRYHRYYSDAAEKDLKYVGLNECFIRSMDRRRYDEIPEAILRYFSYKNVLTDDELAYIYASVIMNKADQMLVYRDFVPAIERFMEKMILQGKVSDDLTVIYDEFLDPETVKPEFASKIINIIFKRKIVCDNQNITGILVSHGELGGEVKVPVVNGEAYVEIISPSAVITLLDDNGGRYVGTIPYRVERIVDERSYLDICHEYSFKDYRYLLFLYNDIDIFTHRDAKEINLTRDIVLCPEVSYRVRQEALTHMVEYYHENFDADILGRYMSKIDLDYVDPSYASRINTYYITLDMYENAFEGMNRFGYVDVDIDELIKIAEYGIDDKRYDESRLLISICVYIYRRGYAGQKILSYLINNYNGSLEEMANLFKSVNSNYRNIDMLSENILAQMMFADGYIESIYDIFDVYYRGRSRGMVVKAFLRYCAHQYFIKDKKIPSNIMEDLYLEIAKGNIKDEISKMSLLYYFSNRTGRYTEEQQEWIRNTVRQFVEFSKILPFFRKFEAIVKLPGDMKFKTYVVFKGESGKQVWVSYSFGQESSSMANYKSERMNEIIPGVYVKEVVVFHGESLIYSIDGVVGTSVVVESDILKNETFHKGGGSSFELINNMLVSQETRNDHELIQAMDTYLYDSHFFDANLMLL</sequence>
<organism evidence="3 4">
    <name type="scientific">Coprococcus eutactus</name>
    <dbReference type="NCBI Taxonomy" id="33043"/>
    <lineage>
        <taxon>Bacteria</taxon>
        <taxon>Bacillati</taxon>
        <taxon>Bacillota</taxon>
        <taxon>Clostridia</taxon>
        <taxon>Lachnospirales</taxon>
        <taxon>Lachnospiraceae</taxon>
        <taxon>Coprococcus</taxon>
    </lineage>
</organism>
<dbReference type="OrthoDB" id="9758235at2"/>
<dbReference type="Pfam" id="PF18984">
    <property type="entry name" value="DUF5717_N"/>
    <property type="match status" value="1"/>
</dbReference>
<evidence type="ECO:0008006" key="5">
    <source>
        <dbReference type="Google" id="ProtNLM"/>
    </source>
</evidence>
<dbReference type="Pfam" id="PF18983">
    <property type="entry name" value="DUF5717"/>
    <property type="match status" value="1"/>
</dbReference>
<feature type="domain" description="DUF5717" evidence="2">
    <location>
        <begin position="1"/>
        <end position="878"/>
    </location>
</feature>
<dbReference type="Proteomes" id="UP000283295">
    <property type="component" value="Unassembled WGS sequence"/>
</dbReference>
<protein>
    <recommendedName>
        <fullName evidence="5">DUF5717 domain-containing protein</fullName>
    </recommendedName>
</protein>
<feature type="domain" description="DUF5717" evidence="1">
    <location>
        <begin position="882"/>
        <end position="1179"/>
    </location>
</feature>
<name>A0A3R5WKZ7_9FIRM</name>
<dbReference type="InterPro" id="IPR043775">
    <property type="entry name" value="DUF5717_N"/>
</dbReference>
<reference evidence="3 4" key="1">
    <citation type="submission" date="2018-08" db="EMBL/GenBank/DDBJ databases">
        <title>A genome reference for cultivated species of the human gut microbiota.</title>
        <authorList>
            <person name="Zou Y."/>
            <person name="Xue W."/>
            <person name="Luo G."/>
        </authorList>
    </citation>
    <scope>NUCLEOTIDE SEQUENCE [LARGE SCALE GENOMIC DNA]</scope>
    <source>
        <strain evidence="3 4">AF22-21</strain>
    </source>
</reference>
<gene>
    <name evidence="3" type="ORF">DWX94_02820</name>
</gene>
<proteinExistence type="predicted"/>
<dbReference type="AlphaFoldDB" id="A0A3R5WKZ7"/>
<dbReference type="InterPro" id="IPR043774">
    <property type="entry name" value="DUF5717_C"/>
</dbReference>
<evidence type="ECO:0000313" key="4">
    <source>
        <dbReference type="Proteomes" id="UP000283295"/>
    </source>
</evidence>
<evidence type="ECO:0000313" key="3">
    <source>
        <dbReference type="EMBL" id="RGS43741.1"/>
    </source>
</evidence>
<dbReference type="EMBL" id="QRVK01000004">
    <property type="protein sequence ID" value="RGS43741.1"/>
    <property type="molecule type" value="Genomic_DNA"/>
</dbReference>